<feature type="transmembrane region" description="Helical" evidence="5">
    <location>
        <begin position="12"/>
        <end position="32"/>
    </location>
</feature>
<evidence type="ECO:0000259" key="6">
    <source>
        <dbReference type="Pfam" id="PF00916"/>
    </source>
</evidence>
<feature type="transmembrane region" description="Helical" evidence="5">
    <location>
        <begin position="39"/>
        <end position="61"/>
    </location>
</feature>
<dbReference type="GO" id="GO:0055085">
    <property type="term" value="P:transmembrane transport"/>
    <property type="evidence" value="ECO:0007669"/>
    <property type="project" value="InterPro"/>
</dbReference>
<feature type="transmembrane region" description="Helical" evidence="5">
    <location>
        <begin position="371"/>
        <end position="388"/>
    </location>
</feature>
<dbReference type="AlphaFoldDB" id="A0A1H8AN40"/>
<evidence type="ECO:0000313" key="8">
    <source>
        <dbReference type="Proteomes" id="UP000199459"/>
    </source>
</evidence>
<evidence type="ECO:0000313" key="7">
    <source>
        <dbReference type="EMBL" id="SEM71179.1"/>
    </source>
</evidence>
<dbReference type="InterPro" id="IPR011547">
    <property type="entry name" value="SLC26A/SulP_dom"/>
</dbReference>
<feature type="transmembrane region" description="Helical" evidence="5">
    <location>
        <begin position="319"/>
        <end position="335"/>
    </location>
</feature>
<evidence type="ECO:0000256" key="2">
    <source>
        <dbReference type="ARBA" id="ARBA00022692"/>
    </source>
</evidence>
<dbReference type="RefSeq" id="WP_090627090.1">
    <property type="nucleotide sequence ID" value="NZ_FOCP01000001.1"/>
</dbReference>
<dbReference type="OrthoDB" id="9797527at2"/>
<dbReference type="EMBL" id="FOCP01000001">
    <property type="protein sequence ID" value="SEM71179.1"/>
    <property type="molecule type" value="Genomic_DNA"/>
</dbReference>
<protein>
    <submittedName>
        <fullName evidence="7">Sulfate permease, MFS superfamily</fullName>
    </submittedName>
</protein>
<feature type="transmembrane region" description="Helical" evidence="5">
    <location>
        <begin position="341"/>
        <end position="359"/>
    </location>
</feature>
<evidence type="ECO:0000256" key="3">
    <source>
        <dbReference type="ARBA" id="ARBA00022989"/>
    </source>
</evidence>
<evidence type="ECO:0000256" key="5">
    <source>
        <dbReference type="SAM" id="Phobius"/>
    </source>
</evidence>
<feature type="transmembrane region" description="Helical" evidence="5">
    <location>
        <begin position="113"/>
        <end position="133"/>
    </location>
</feature>
<dbReference type="PANTHER" id="PTHR11814">
    <property type="entry name" value="SULFATE TRANSPORTER"/>
    <property type="match status" value="1"/>
</dbReference>
<evidence type="ECO:0000256" key="4">
    <source>
        <dbReference type="ARBA" id="ARBA00023136"/>
    </source>
</evidence>
<feature type="transmembrane region" description="Helical" evidence="5">
    <location>
        <begin position="81"/>
        <end position="101"/>
    </location>
</feature>
<comment type="subcellular location">
    <subcellularLocation>
        <location evidence="1">Membrane</location>
        <topology evidence="1">Multi-pass membrane protein</topology>
    </subcellularLocation>
</comment>
<keyword evidence="2 5" id="KW-0812">Transmembrane</keyword>
<feature type="domain" description="SLC26A/SulP transporter" evidence="6">
    <location>
        <begin position="8"/>
        <end position="380"/>
    </location>
</feature>
<feature type="transmembrane region" description="Helical" evidence="5">
    <location>
        <begin position="245"/>
        <end position="267"/>
    </location>
</feature>
<evidence type="ECO:0000256" key="1">
    <source>
        <dbReference type="ARBA" id="ARBA00004141"/>
    </source>
</evidence>
<dbReference type="Proteomes" id="UP000199459">
    <property type="component" value="Unassembled WGS sequence"/>
</dbReference>
<organism evidence="7 8">
    <name type="scientific">Nitrosomonas marina</name>
    <dbReference type="NCBI Taxonomy" id="917"/>
    <lineage>
        <taxon>Bacteria</taxon>
        <taxon>Pseudomonadati</taxon>
        <taxon>Pseudomonadota</taxon>
        <taxon>Betaproteobacteria</taxon>
        <taxon>Nitrosomonadales</taxon>
        <taxon>Nitrosomonadaceae</taxon>
        <taxon>Nitrosomonas</taxon>
    </lineage>
</organism>
<keyword evidence="4 5" id="KW-0472">Membrane</keyword>
<dbReference type="STRING" id="917.SAMN05216326_1113"/>
<gene>
    <name evidence="7" type="ORF">SAMN05216325_101199</name>
</gene>
<accession>A0A1H8AN40</accession>
<reference evidence="7 8" key="1">
    <citation type="submission" date="2016-10" db="EMBL/GenBank/DDBJ databases">
        <authorList>
            <person name="de Groot N.N."/>
        </authorList>
    </citation>
    <scope>NUCLEOTIDE SEQUENCE [LARGE SCALE GENOMIC DNA]</scope>
    <source>
        <strain evidence="7 8">Nm22</strain>
    </source>
</reference>
<sequence length="511" mass="55670">MEYFKQTFHKDLLSSIVVFFVALPLCMGIAIASGVPPMLGIITGIIGGLVVGFFAGAPLQVSGPAAGLTVLVYELVQSHGIEMLGPVVLLAGFFQVIAGFFKLGQWFRAVSPAVIHGMLGGIGVLIFASQFHVMLDRDPYGNGVQNLIYIPHSLLKTFTPDGQGSEAILAGVLGLGTFIFMWCWEFFKRNPLSMIPAPLIAGFGSTLVTLIFDLPVKKVSIPDSFATLITWPSMDRMLQVFQPDILPFVFGLALIASAETLLCASALTKMRLDAKVDYDKELFAQGVGNTVCGWLGTLPLTGVIVRSSANIKAGGQTRVAAICHGAWLLVFVLLFPHLLRFIPMASLAAILVFTGYKLINPVIIKNLARYGRPALIIYFVTLTGIVATDLLTGVLLGVGASLIRLIFTFSALSIETKVDEEEKQIDVHLSGAATVVTLPKLASTLESLPKEYHVIVHFSRLFYIDHACMDFLETERLKREGATGELEMDASRLRFTYDRSEKGRYHLPEKK</sequence>
<dbReference type="Pfam" id="PF00916">
    <property type="entry name" value="Sulfate_transp"/>
    <property type="match status" value="1"/>
</dbReference>
<keyword evidence="3 5" id="KW-1133">Transmembrane helix</keyword>
<proteinExistence type="predicted"/>
<dbReference type="InterPro" id="IPR001902">
    <property type="entry name" value="SLC26A/SulP_fam"/>
</dbReference>
<feature type="transmembrane region" description="Helical" evidence="5">
    <location>
        <begin position="194"/>
        <end position="212"/>
    </location>
</feature>
<name>A0A1H8AN40_9PROT</name>
<dbReference type="GO" id="GO:0016020">
    <property type="term" value="C:membrane"/>
    <property type="evidence" value="ECO:0007669"/>
    <property type="project" value="UniProtKB-SubCell"/>
</dbReference>
<feature type="transmembrane region" description="Helical" evidence="5">
    <location>
        <begin position="167"/>
        <end position="187"/>
    </location>
</feature>